<protein>
    <recommendedName>
        <fullName evidence="5">deoxyhypusine synthase</fullName>
        <ecNumber evidence="5">2.5.1.46</ecNumber>
    </recommendedName>
</protein>
<proteinExistence type="inferred from homology"/>
<evidence type="ECO:0000256" key="6">
    <source>
        <dbReference type="ARBA" id="ARBA00023027"/>
    </source>
</evidence>
<comment type="pathway">
    <text evidence="3">Protein modification; eIF5A hypusination.</text>
</comment>
<keyword evidence="7" id="KW-0808">Transferase</keyword>
<dbReference type="PANTHER" id="PTHR11703:SF0">
    <property type="entry name" value="DEOXYHYPUSINE SYNTHASE"/>
    <property type="match status" value="1"/>
</dbReference>
<comment type="catalytic activity">
    <reaction evidence="1">
        <text>[eIF5A protein]-L-lysine + spermidine = [eIF5A protein]-deoxyhypusine + propane-1,3-diamine</text>
        <dbReference type="Rhea" id="RHEA:33299"/>
        <dbReference type="Rhea" id="RHEA-COMP:10143"/>
        <dbReference type="Rhea" id="RHEA-COMP:10144"/>
        <dbReference type="ChEBI" id="CHEBI:29969"/>
        <dbReference type="ChEBI" id="CHEBI:57484"/>
        <dbReference type="ChEBI" id="CHEBI:57834"/>
        <dbReference type="ChEBI" id="CHEBI:82657"/>
        <dbReference type="EC" id="2.5.1.46"/>
    </reaction>
</comment>
<evidence type="ECO:0000256" key="5">
    <source>
        <dbReference type="ARBA" id="ARBA00012683"/>
    </source>
</evidence>
<dbReference type="FunCoup" id="L7JWF3">
    <property type="interactions" value="143"/>
</dbReference>
<keyword evidence="8" id="KW-1185">Reference proteome</keyword>
<evidence type="ECO:0000313" key="8">
    <source>
        <dbReference type="Proteomes" id="UP000011185"/>
    </source>
</evidence>
<dbReference type="STRING" id="72359.L7JWF3"/>
<dbReference type="Proteomes" id="UP000011185">
    <property type="component" value="Unassembled WGS sequence"/>
</dbReference>
<organism evidence="7 8">
    <name type="scientific">Trachipleistophora hominis</name>
    <name type="common">Microsporidian parasite</name>
    <dbReference type="NCBI Taxonomy" id="72359"/>
    <lineage>
        <taxon>Eukaryota</taxon>
        <taxon>Fungi</taxon>
        <taxon>Fungi incertae sedis</taxon>
        <taxon>Microsporidia</taxon>
        <taxon>Pleistophoridae</taxon>
        <taxon>Trachipleistophora</taxon>
    </lineage>
</organism>
<sequence length="316" mass="34968">MVKKVPLTPPQKMQKQIKPKKSVKEFAAQHKHTLTLAHKVSSIMPQHLTLSSLLSSFRSTGYQSTNLWRAISTLKRSKHGIVLGFTSNIVSCGLRDTIRYLIPYCKAVVTTTGAIEEDIIKTVHDFYVTDYHAHAGCELRANGYNRIGNLAVHNDSYVWFEQYLQDKLCSIEGTLSTAEFVDMIAPDDAQSFVACAKRLKVPVFVCALGDGSIGDIYTFGRNMQFAIDAAKDFRQFLDVAKGCTGLVVGDGAVRHRMAYAQLSSTVHITTRTAYDGSDMERMLDSSVRVVGEASVLMPLLVYGTYECADFNEGEEG</sequence>
<accession>L7JWF3</accession>
<dbReference type="Pfam" id="PF01916">
    <property type="entry name" value="DS"/>
    <property type="match status" value="1"/>
</dbReference>
<dbReference type="InterPro" id="IPR029035">
    <property type="entry name" value="DHS-like_NAD/FAD-binding_dom"/>
</dbReference>
<dbReference type="AlphaFoldDB" id="L7JWF3"/>
<dbReference type="SUPFAM" id="SSF52467">
    <property type="entry name" value="DHS-like NAD/FAD-binding domain"/>
    <property type="match status" value="1"/>
</dbReference>
<comment type="function">
    <text evidence="2">Catalyzes the NAD-dependent oxidative cleavage of spermidine and the subsequent transfer of the butylamine moiety of spermidine to the epsilon-amino group of a specific lysine residue of the eIF-5A precursor protein to form the intermediate deoxyhypusine residue.</text>
</comment>
<keyword evidence="6" id="KW-0520">NAD</keyword>
<evidence type="ECO:0000256" key="2">
    <source>
        <dbReference type="ARBA" id="ARBA00002823"/>
    </source>
</evidence>
<dbReference type="InterPro" id="IPR002773">
    <property type="entry name" value="Deoxyhypusine_synthase"/>
</dbReference>
<dbReference type="InParanoid" id="L7JWF3"/>
<dbReference type="GO" id="GO:0034038">
    <property type="term" value="F:deoxyhypusine synthase activity"/>
    <property type="evidence" value="ECO:0007669"/>
    <property type="project" value="UniProtKB-EC"/>
</dbReference>
<evidence type="ECO:0000256" key="4">
    <source>
        <dbReference type="ARBA" id="ARBA00009892"/>
    </source>
</evidence>
<dbReference type="HOGENOM" id="CLU_039781_0_0_1"/>
<dbReference type="Gene3D" id="3.40.910.10">
    <property type="entry name" value="Deoxyhypusine synthase"/>
    <property type="match status" value="1"/>
</dbReference>
<evidence type="ECO:0000256" key="1">
    <source>
        <dbReference type="ARBA" id="ARBA00000952"/>
    </source>
</evidence>
<reference evidence="7 8" key="1">
    <citation type="journal article" date="2012" name="PLoS Pathog.">
        <title>The genome of the obligate intracellular parasite Trachipleistophora hominis: new insights into microsporidian genome dynamics and reductive evolution.</title>
        <authorList>
            <person name="Heinz E."/>
            <person name="Williams T.A."/>
            <person name="Nakjang S."/>
            <person name="Noel C.J."/>
            <person name="Swan D.C."/>
            <person name="Goldberg A.V."/>
            <person name="Harris S.R."/>
            <person name="Weinmaier T."/>
            <person name="Markert S."/>
            <person name="Becher D."/>
            <person name="Bernhardt J."/>
            <person name="Dagan T."/>
            <person name="Hacker C."/>
            <person name="Lucocq J.M."/>
            <person name="Schweder T."/>
            <person name="Rattei T."/>
            <person name="Hall N."/>
            <person name="Hirt R.P."/>
            <person name="Embley T.M."/>
        </authorList>
    </citation>
    <scope>NUCLEOTIDE SEQUENCE [LARGE SCALE GENOMIC DNA]</scope>
</reference>
<comment type="similarity">
    <text evidence="4">Belongs to the deoxyhypusine synthase family.</text>
</comment>
<name>L7JWF3_TRAHO</name>
<dbReference type="GO" id="GO:0005737">
    <property type="term" value="C:cytoplasm"/>
    <property type="evidence" value="ECO:0007669"/>
    <property type="project" value="TreeGrafter"/>
</dbReference>
<dbReference type="VEuPathDB" id="MicrosporidiaDB:THOM_1259"/>
<evidence type="ECO:0000313" key="7">
    <source>
        <dbReference type="EMBL" id="ELQ75798.1"/>
    </source>
</evidence>
<evidence type="ECO:0000256" key="3">
    <source>
        <dbReference type="ARBA" id="ARBA00005041"/>
    </source>
</evidence>
<dbReference type="OMA" id="VSWGKIA"/>
<dbReference type="EMBL" id="JH993925">
    <property type="protein sequence ID" value="ELQ75798.1"/>
    <property type="molecule type" value="Genomic_DNA"/>
</dbReference>
<dbReference type="OrthoDB" id="294378at2759"/>
<dbReference type="EC" id="2.5.1.46" evidence="5"/>
<gene>
    <name evidence="7" type="ORF">THOM_1259</name>
</gene>
<dbReference type="InterPro" id="IPR036982">
    <property type="entry name" value="Deoxyhypusine_synthase_sf"/>
</dbReference>
<dbReference type="PANTHER" id="PTHR11703">
    <property type="entry name" value="DEOXYHYPUSINE SYNTHASE"/>
    <property type="match status" value="1"/>
</dbReference>